<feature type="domain" description="Mitochondria-eating protein C-terminal" evidence="2">
    <location>
        <begin position="390"/>
        <end position="596"/>
    </location>
</feature>
<reference evidence="3 4" key="1">
    <citation type="journal article" date="2017" name="Nat. Ecol. Evol.">
        <title>Scallop genome provides insights into evolution of bilaterian karyotype and development.</title>
        <authorList>
            <person name="Wang S."/>
            <person name="Zhang J."/>
            <person name="Jiao W."/>
            <person name="Li J."/>
            <person name="Xun X."/>
            <person name="Sun Y."/>
            <person name="Guo X."/>
            <person name="Huan P."/>
            <person name="Dong B."/>
            <person name="Zhang L."/>
            <person name="Hu X."/>
            <person name="Sun X."/>
            <person name="Wang J."/>
            <person name="Zhao C."/>
            <person name="Wang Y."/>
            <person name="Wang D."/>
            <person name="Huang X."/>
            <person name="Wang R."/>
            <person name="Lv J."/>
            <person name="Li Y."/>
            <person name="Zhang Z."/>
            <person name="Liu B."/>
            <person name="Lu W."/>
            <person name="Hui Y."/>
            <person name="Liang J."/>
            <person name="Zhou Z."/>
            <person name="Hou R."/>
            <person name="Li X."/>
            <person name="Liu Y."/>
            <person name="Li H."/>
            <person name="Ning X."/>
            <person name="Lin Y."/>
            <person name="Zhao L."/>
            <person name="Xing Q."/>
            <person name="Dou J."/>
            <person name="Li Y."/>
            <person name="Mao J."/>
            <person name="Guo H."/>
            <person name="Dou H."/>
            <person name="Li T."/>
            <person name="Mu C."/>
            <person name="Jiang W."/>
            <person name="Fu Q."/>
            <person name="Fu X."/>
            <person name="Miao Y."/>
            <person name="Liu J."/>
            <person name="Yu Q."/>
            <person name="Li R."/>
            <person name="Liao H."/>
            <person name="Li X."/>
            <person name="Kong Y."/>
            <person name="Jiang Z."/>
            <person name="Chourrout D."/>
            <person name="Li R."/>
            <person name="Bao Z."/>
        </authorList>
    </citation>
    <scope>NUCLEOTIDE SEQUENCE [LARGE SCALE GENOMIC DNA]</scope>
    <source>
        <strain evidence="3 4">PY_sf001</strain>
    </source>
</reference>
<evidence type="ECO:0000313" key="3">
    <source>
        <dbReference type="EMBL" id="OWF39275.1"/>
    </source>
</evidence>
<proteinExistence type="predicted"/>
<protein>
    <recommendedName>
        <fullName evidence="2">Mitochondria-eating protein C-terminal domain-containing protein</fullName>
    </recommendedName>
</protein>
<dbReference type="STRING" id="6573.A0A210PRZ8"/>
<evidence type="ECO:0000259" key="2">
    <source>
        <dbReference type="Pfam" id="PF16026"/>
    </source>
</evidence>
<comment type="caution">
    <text evidence="3">The sequence shown here is derived from an EMBL/GenBank/DDBJ whole genome shotgun (WGS) entry which is preliminary data.</text>
</comment>
<accession>A0A210PRZ8</accession>
<sequence>MSSLRNSFRRGKRESKRRNNQLTPREIKADDVHESLDNIKKTTKDCKAIHRKWEKDKHFEQVNNTYLTKANTLIGYVDEYRQQLDLSWPNSKEVEDLKDRNYKLAREKEDADYFLEEAQLEIKKLKDRLGEPQTSGRRRDRQKKPENMPKRPAEREIDKESEPFDDHKRARKDSGSLDRRDPSREPIPRHDSRNSQRGRKESRSNNEAVEKEIEELKKKVEKLQEENKSLSEGRASAVKALNAARDEAARNKQQMESSDASVASYHQTIDQLKRQCSDLNVSLNNERQSRSELQQSLNQSKSKEENLNDTIDRLQNNLKLEGQAKAEALMSLQHSQSKEENLRDTIDRLQRNLSSERQAKDEALIRLSAVAGNKLRDNNPAITDLSDPNRPMKLAEKVSELYDNEWTNAMENLENDCKIEEVEAIKLLLDIVKNVFTKFEEIGDAQTDFITSLELPVAVPDIDDLRDTARPLLNTGMLTKLPAEITKPLKDYRKTSCGAVSPLLFEVMKSRLQKLHNMDADTIKACDQFIKDTVSYVWMMRVQDPPVHIEWEFSHGEKFDHDRLRSYTKGGDRVNYVVWPILYLHKGGPMLAKGVAQGMKTKPK</sequence>
<feature type="region of interest" description="Disordered" evidence="1">
    <location>
        <begin position="125"/>
        <end position="211"/>
    </location>
</feature>
<dbReference type="Proteomes" id="UP000242188">
    <property type="component" value="Unassembled WGS sequence"/>
</dbReference>
<evidence type="ECO:0000256" key="1">
    <source>
        <dbReference type="SAM" id="MobiDB-lite"/>
    </source>
</evidence>
<name>A0A210PRZ8_MIZYE</name>
<feature type="region of interest" description="Disordered" evidence="1">
    <location>
        <begin position="1"/>
        <end position="29"/>
    </location>
</feature>
<dbReference type="AlphaFoldDB" id="A0A210PRZ8"/>
<feature type="compositionally biased region" description="Polar residues" evidence="1">
    <location>
        <begin position="285"/>
        <end position="300"/>
    </location>
</feature>
<evidence type="ECO:0000313" key="4">
    <source>
        <dbReference type="Proteomes" id="UP000242188"/>
    </source>
</evidence>
<keyword evidence="4" id="KW-1185">Reference proteome</keyword>
<dbReference type="EMBL" id="NEDP02005533">
    <property type="protein sequence ID" value="OWF39275.1"/>
    <property type="molecule type" value="Genomic_DNA"/>
</dbReference>
<dbReference type="InterPro" id="IPR031981">
    <property type="entry name" value="MIEAP_C"/>
</dbReference>
<gene>
    <name evidence="3" type="ORF">KP79_PYT12142</name>
</gene>
<feature type="compositionally biased region" description="Basic and acidic residues" evidence="1">
    <location>
        <begin position="143"/>
        <end position="211"/>
    </location>
</feature>
<dbReference type="OrthoDB" id="6114336at2759"/>
<feature type="region of interest" description="Disordered" evidence="1">
    <location>
        <begin position="285"/>
        <end position="307"/>
    </location>
</feature>
<feature type="compositionally biased region" description="Basic residues" evidence="1">
    <location>
        <begin position="7"/>
        <end position="19"/>
    </location>
</feature>
<organism evidence="3 4">
    <name type="scientific">Mizuhopecten yessoensis</name>
    <name type="common">Japanese scallop</name>
    <name type="synonym">Patinopecten yessoensis</name>
    <dbReference type="NCBI Taxonomy" id="6573"/>
    <lineage>
        <taxon>Eukaryota</taxon>
        <taxon>Metazoa</taxon>
        <taxon>Spiralia</taxon>
        <taxon>Lophotrochozoa</taxon>
        <taxon>Mollusca</taxon>
        <taxon>Bivalvia</taxon>
        <taxon>Autobranchia</taxon>
        <taxon>Pteriomorphia</taxon>
        <taxon>Pectinida</taxon>
        <taxon>Pectinoidea</taxon>
        <taxon>Pectinidae</taxon>
        <taxon>Mizuhopecten</taxon>
    </lineage>
</organism>
<dbReference type="Pfam" id="PF16026">
    <property type="entry name" value="MIEAP"/>
    <property type="match status" value="1"/>
</dbReference>